<name>A0A0J6Y4P2_COCIT</name>
<sequence>MEDLPLVLISSSYICADNLFADDPRLPPGIVSQRIRRCNGVSNARLSSEGASAGAPVGWRPHSLRVTSPSLHAYLEAIVLWASKTDSVDVYNRGEQCALDSPPQYLILSPIEDGKMSSYFPTPTFPEITPYNRCL</sequence>
<protein>
    <submittedName>
        <fullName evidence="1">Uncharacterized protein</fullName>
    </submittedName>
</protein>
<dbReference type="AlphaFoldDB" id="A0A0J6Y4P2"/>
<evidence type="ECO:0000313" key="2">
    <source>
        <dbReference type="Proteomes" id="UP000054565"/>
    </source>
</evidence>
<evidence type="ECO:0000313" key="1">
    <source>
        <dbReference type="EMBL" id="KMP01994.1"/>
    </source>
</evidence>
<dbReference type="EMBL" id="DS028093">
    <property type="protein sequence ID" value="KMP01994.1"/>
    <property type="molecule type" value="Genomic_DNA"/>
</dbReference>
<dbReference type="Proteomes" id="UP000054565">
    <property type="component" value="Unassembled WGS sequence"/>
</dbReference>
<reference evidence="2" key="1">
    <citation type="journal article" date="2010" name="Genome Res.">
        <title>Population genomic sequencing of Coccidioides fungi reveals recent hybridization and transposon control.</title>
        <authorList>
            <person name="Neafsey D.E."/>
            <person name="Barker B.M."/>
            <person name="Sharpton T.J."/>
            <person name="Stajich J.E."/>
            <person name="Park D.J."/>
            <person name="Whiston E."/>
            <person name="Hung C.-Y."/>
            <person name="McMahan C."/>
            <person name="White J."/>
            <person name="Sykes S."/>
            <person name="Heiman D."/>
            <person name="Young S."/>
            <person name="Zeng Q."/>
            <person name="Abouelleil A."/>
            <person name="Aftuck L."/>
            <person name="Bessette D."/>
            <person name="Brown A."/>
            <person name="FitzGerald M."/>
            <person name="Lui A."/>
            <person name="Macdonald J.P."/>
            <person name="Priest M."/>
            <person name="Orbach M.J."/>
            <person name="Galgiani J.N."/>
            <person name="Kirkland T.N."/>
            <person name="Cole G.T."/>
            <person name="Birren B.W."/>
            <person name="Henn M.R."/>
            <person name="Taylor J.W."/>
            <person name="Rounsley S.D."/>
        </authorList>
    </citation>
    <scope>NUCLEOTIDE SEQUENCE [LARGE SCALE GENOMIC DNA]</scope>
    <source>
        <strain evidence="2">RMSCC 2394</strain>
    </source>
</reference>
<gene>
    <name evidence="1" type="ORF">CIRG_02133</name>
</gene>
<accession>A0A0J6Y4P2</accession>
<organism evidence="1 2">
    <name type="scientific">Coccidioides immitis RMSCC 2394</name>
    <dbReference type="NCBI Taxonomy" id="404692"/>
    <lineage>
        <taxon>Eukaryota</taxon>
        <taxon>Fungi</taxon>
        <taxon>Dikarya</taxon>
        <taxon>Ascomycota</taxon>
        <taxon>Pezizomycotina</taxon>
        <taxon>Eurotiomycetes</taxon>
        <taxon>Eurotiomycetidae</taxon>
        <taxon>Onygenales</taxon>
        <taxon>Onygenaceae</taxon>
        <taxon>Coccidioides</taxon>
    </lineage>
</organism>
<proteinExistence type="predicted"/>